<evidence type="ECO:0000313" key="3">
    <source>
        <dbReference type="Proteomes" id="UP001595711"/>
    </source>
</evidence>
<dbReference type="CDD" id="cd07262">
    <property type="entry name" value="VOC_like"/>
    <property type="match status" value="1"/>
</dbReference>
<feature type="domain" description="VOC" evidence="1">
    <location>
        <begin position="1"/>
        <end position="124"/>
    </location>
</feature>
<dbReference type="InterPro" id="IPR029068">
    <property type="entry name" value="Glyas_Bleomycin-R_OHBP_Dase"/>
</dbReference>
<dbReference type="EMBL" id="JBHRYJ010000004">
    <property type="protein sequence ID" value="MFC3677476.1"/>
    <property type="molecule type" value="Genomic_DNA"/>
</dbReference>
<dbReference type="PANTHER" id="PTHR35006:SF4">
    <property type="entry name" value="BLR7706 PROTEIN"/>
    <property type="match status" value="1"/>
</dbReference>
<reference evidence="3" key="1">
    <citation type="journal article" date="2019" name="Int. J. Syst. Evol. Microbiol.">
        <title>The Global Catalogue of Microorganisms (GCM) 10K type strain sequencing project: providing services to taxonomists for standard genome sequencing and annotation.</title>
        <authorList>
            <consortium name="The Broad Institute Genomics Platform"/>
            <consortium name="The Broad Institute Genome Sequencing Center for Infectious Disease"/>
            <person name="Wu L."/>
            <person name="Ma J."/>
        </authorList>
    </citation>
    <scope>NUCLEOTIDE SEQUENCE [LARGE SCALE GENOMIC DNA]</scope>
    <source>
        <strain evidence="3">KCTC 42182</strain>
    </source>
</reference>
<dbReference type="Pfam" id="PF00903">
    <property type="entry name" value="Glyoxalase"/>
    <property type="match status" value="1"/>
</dbReference>
<dbReference type="RefSeq" id="WP_379729019.1">
    <property type="nucleotide sequence ID" value="NZ_JBHRYJ010000004.1"/>
</dbReference>
<proteinExistence type="predicted"/>
<evidence type="ECO:0000313" key="2">
    <source>
        <dbReference type="EMBL" id="MFC3677476.1"/>
    </source>
</evidence>
<comment type="caution">
    <text evidence="2">The sequence shown here is derived from an EMBL/GenBank/DDBJ whole genome shotgun (WGS) entry which is preliminary data.</text>
</comment>
<dbReference type="Gene3D" id="3.10.180.10">
    <property type="entry name" value="2,3-Dihydroxybiphenyl 1,2-Dioxygenase, domain 1"/>
    <property type="match status" value="1"/>
</dbReference>
<name>A0ABV7VLP3_9PROT</name>
<accession>A0ABV7VLP3</accession>
<dbReference type="InterPro" id="IPR004360">
    <property type="entry name" value="Glyas_Fos-R_dOase_dom"/>
</dbReference>
<dbReference type="InterPro" id="IPR037523">
    <property type="entry name" value="VOC_core"/>
</dbReference>
<evidence type="ECO:0000259" key="1">
    <source>
        <dbReference type="PROSITE" id="PS51819"/>
    </source>
</evidence>
<dbReference type="Proteomes" id="UP001595711">
    <property type="component" value="Unassembled WGS sequence"/>
</dbReference>
<sequence>MLNHISFGVADLARSRKFYDAVLKPLGLACTAPGDTSLGYGDAAGAIALWLLAAKKPVRAEAQNGLHVCFDAPSRKAVDAFHAAALKAGGSDNGRPGLRADYGAHYYAAFVIDPDGYRLEAFCGAAK</sequence>
<organism evidence="2 3">
    <name type="scientific">Ferrovibrio xuzhouensis</name>
    <dbReference type="NCBI Taxonomy" id="1576914"/>
    <lineage>
        <taxon>Bacteria</taxon>
        <taxon>Pseudomonadati</taxon>
        <taxon>Pseudomonadota</taxon>
        <taxon>Alphaproteobacteria</taxon>
        <taxon>Rhodospirillales</taxon>
        <taxon>Rhodospirillaceae</taxon>
        <taxon>Ferrovibrio</taxon>
    </lineage>
</organism>
<gene>
    <name evidence="2" type="ORF">ACFOOQ_18120</name>
</gene>
<dbReference type="PROSITE" id="PS51819">
    <property type="entry name" value="VOC"/>
    <property type="match status" value="1"/>
</dbReference>
<dbReference type="PANTHER" id="PTHR35006">
    <property type="entry name" value="GLYOXALASE FAMILY PROTEIN (AFU_ORTHOLOGUE AFUA_5G14830)"/>
    <property type="match status" value="1"/>
</dbReference>
<protein>
    <submittedName>
        <fullName evidence="2">VOC family protein</fullName>
    </submittedName>
</protein>
<keyword evidence="3" id="KW-1185">Reference proteome</keyword>
<dbReference type="SUPFAM" id="SSF54593">
    <property type="entry name" value="Glyoxalase/Bleomycin resistance protein/Dihydroxybiphenyl dioxygenase"/>
    <property type="match status" value="1"/>
</dbReference>